<feature type="transmembrane region" description="Helical" evidence="9">
    <location>
        <begin position="355"/>
        <end position="374"/>
    </location>
</feature>
<feature type="transmembrane region" description="Helical" evidence="9">
    <location>
        <begin position="455"/>
        <end position="477"/>
    </location>
</feature>
<dbReference type="InterPro" id="IPR020846">
    <property type="entry name" value="MFS_dom"/>
</dbReference>
<evidence type="ECO:0000256" key="7">
    <source>
        <dbReference type="ARBA" id="ARBA00038459"/>
    </source>
</evidence>
<evidence type="ECO:0000256" key="6">
    <source>
        <dbReference type="ARBA" id="ARBA00023136"/>
    </source>
</evidence>
<evidence type="ECO:0000256" key="1">
    <source>
        <dbReference type="ARBA" id="ARBA00004651"/>
    </source>
</evidence>
<keyword evidence="3" id="KW-1003">Cell membrane</keyword>
<proteinExistence type="inferred from homology"/>
<dbReference type="STRING" id="106004.A0A1Y2ENX1"/>
<comment type="caution">
    <text evidence="11">The sequence shown here is derived from an EMBL/GenBank/DDBJ whole genome shotgun (WGS) entry which is preliminary data.</text>
</comment>
<evidence type="ECO:0000313" key="12">
    <source>
        <dbReference type="Proteomes" id="UP000193467"/>
    </source>
</evidence>
<dbReference type="PANTHER" id="PTHR23502:SF186">
    <property type="entry name" value="MAJOR FACILITATOR SUPERFAMILY (MFS) PROFILE DOMAIN-CONTAINING PROTEIN"/>
    <property type="match status" value="1"/>
</dbReference>
<dbReference type="InterPro" id="IPR011701">
    <property type="entry name" value="MFS"/>
</dbReference>
<dbReference type="GO" id="GO:0022857">
    <property type="term" value="F:transmembrane transporter activity"/>
    <property type="evidence" value="ECO:0007669"/>
    <property type="project" value="InterPro"/>
</dbReference>
<dbReference type="GO" id="GO:0005886">
    <property type="term" value="C:plasma membrane"/>
    <property type="evidence" value="ECO:0007669"/>
    <property type="project" value="UniProtKB-SubCell"/>
</dbReference>
<accession>A0A1Y2ENX1</accession>
<evidence type="ECO:0000256" key="5">
    <source>
        <dbReference type="ARBA" id="ARBA00022989"/>
    </source>
</evidence>
<dbReference type="SUPFAM" id="SSF103473">
    <property type="entry name" value="MFS general substrate transporter"/>
    <property type="match status" value="1"/>
</dbReference>
<evidence type="ECO:0000313" key="11">
    <source>
        <dbReference type="EMBL" id="ORY73232.1"/>
    </source>
</evidence>
<feature type="compositionally biased region" description="Polar residues" evidence="8">
    <location>
        <begin position="1"/>
        <end position="23"/>
    </location>
</feature>
<dbReference type="EMBL" id="MCGR01000047">
    <property type="protein sequence ID" value="ORY73232.1"/>
    <property type="molecule type" value="Genomic_DNA"/>
</dbReference>
<feature type="domain" description="Major facilitator superfamily (MFS) profile" evidence="10">
    <location>
        <begin position="85"/>
        <end position="513"/>
    </location>
</feature>
<evidence type="ECO:0000256" key="2">
    <source>
        <dbReference type="ARBA" id="ARBA00022448"/>
    </source>
</evidence>
<evidence type="ECO:0000256" key="9">
    <source>
        <dbReference type="SAM" id="Phobius"/>
    </source>
</evidence>
<comment type="subcellular location">
    <subcellularLocation>
        <location evidence="1">Cell membrane</location>
        <topology evidence="1">Multi-pass membrane protein</topology>
    </subcellularLocation>
</comment>
<keyword evidence="4 9" id="KW-0812">Transmembrane</keyword>
<keyword evidence="2" id="KW-0813">Transport</keyword>
<feature type="transmembrane region" description="Helical" evidence="9">
    <location>
        <begin position="308"/>
        <end position="335"/>
    </location>
</feature>
<dbReference type="FunCoup" id="A0A1Y2ENX1">
    <property type="interactions" value="122"/>
</dbReference>
<dbReference type="InParanoid" id="A0A1Y2ENX1"/>
<dbReference type="FunFam" id="1.20.1250.20:FF:000011">
    <property type="entry name" value="MFS multidrug transporter, putative"/>
    <property type="match status" value="1"/>
</dbReference>
<sequence>MAVPMSPSSTLVESPSLASTASPSIARDDGKLDGAPSTIRPKDDVVLQASLYEGKGTAASPYVVKFLPNDSADPMQWTERKKWLITANVAFSTLCVSFGSSVYSGGLTPIMTHFGVTSEVCTLGLTLYVLGFAFGPLIWAPASELEGRRLIFACTFGPFALFHIGCATAQNIETLLICRFFAGFFGSSPLTNAGGVITDMFPASHRAMALSIFALCPFLGPAIGPAVGGFIGEFASWRILFWTMFAFSGAMYLVGLLVPETYAPKLLRQRAQALSKQTGDHYISMLDLHLDPNATYLNKVKGNLTQPFILLFTETTVFLFSLYAALIYGVLFLLFGGVPLTFQVARGWGSGVGSLPFLSVGVGMIAGVLVYLGVNKKYAADLEKNGGVPLEPEARLPITKVAAVVLPVGMFWFAWTVQPSVHYIVPILALAPFGFGMVLIFLGTMNYLVDMYLRVAASALAANALLRSLFGAFWPLFTRQMFEALGNNWALTLVAFLALAMTPIPFVFHRYGPRIRAQSKFSMEHPAITAAKARAAAAAAKEEEKV</sequence>
<feature type="transmembrane region" description="Helical" evidence="9">
    <location>
        <begin position="239"/>
        <end position="258"/>
    </location>
</feature>
<evidence type="ECO:0000256" key="3">
    <source>
        <dbReference type="ARBA" id="ARBA00022475"/>
    </source>
</evidence>
<comment type="similarity">
    <text evidence="7">Belongs to the major facilitator superfamily. DHA1 family. Polyamines/proton antiporter (TC 2.A.1.2.16) subfamily.</text>
</comment>
<dbReference type="OrthoDB" id="9986881at2759"/>
<feature type="transmembrane region" description="Helical" evidence="9">
    <location>
        <begin position="207"/>
        <end position="227"/>
    </location>
</feature>
<keyword evidence="5 9" id="KW-1133">Transmembrane helix</keyword>
<evidence type="ECO:0000259" key="10">
    <source>
        <dbReference type="PROSITE" id="PS50850"/>
    </source>
</evidence>
<dbReference type="PANTHER" id="PTHR23502">
    <property type="entry name" value="MAJOR FACILITATOR SUPERFAMILY"/>
    <property type="match status" value="1"/>
</dbReference>
<dbReference type="AlphaFoldDB" id="A0A1Y2ENX1"/>
<dbReference type="Gene3D" id="1.20.1250.20">
    <property type="entry name" value="MFS general substrate transporter like domains"/>
    <property type="match status" value="1"/>
</dbReference>
<dbReference type="PROSITE" id="PS50850">
    <property type="entry name" value="MFS"/>
    <property type="match status" value="1"/>
</dbReference>
<keyword evidence="6 9" id="KW-0472">Membrane</keyword>
<dbReference type="InterPro" id="IPR036259">
    <property type="entry name" value="MFS_trans_sf"/>
</dbReference>
<organism evidence="11 12">
    <name type="scientific">Leucosporidium creatinivorum</name>
    <dbReference type="NCBI Taxonomy" id="106004"/>
    <lineage>
        <taxon>Eukaryota</taxon>
        <taxon>Fungi</taxon>
        <taxon>Dikarya</taxon>
        <taxon>Basidiomycota</taxon>
        <taxon>Pucciniomycotina</taxon>
        <taxon>Microbotryomycetes</taxon>
        <taxon>Leucosporidiales</taxon>
        <taxon>Leucosporidium</taxon>
    </lineage>
</organism>
<feature type="transmembrane region" description="Helical" evidence="9">
    <location>
        <begin position="489"/>
        <end position="508"/>
    </location>
</feature>
<evidence type="ECO:0000256" key="8">
    <source>
        <dbReference type="SAM" id="MobiDB-lite"/>
    </source>
</evidence>
<feature type="region of interest" description="Disordered" evidence="8">
    <location>
        <begin position="1"/>
        <end position="37"/>
    </location>
</feature>
<name>A0A1Y2ENX1_9BASI</name>
<feature type="transmembrane region" description="Helical" evidence="9">
    <location>
        <begin position="83"/>
        <end position="103"/>
    </location>
</feature>
<feature type="transmembrane region" description="Helical" evidence="9">
    <location>
        <begin position="421"/>
        <end position="443"/>
    </location>
</feature>
<evidence type="ECO:0000256" key="4">
    <source>
        <dbReference type="ARBA" id="ARBA00022692"/>
    </source>
</evidence>
<protein>
    <submittedName>
        <fullName evidence="11">Major facilitator superfamily domain-containing protein</fullName>
    </submittedName>
</protein>
<dbReference type="CDD" id="cd17323">
    <property type="entry name" value="MFS_Tpo1_MDR_like"/>
    <property type="match status" value="1"/>
</dbReference>
<feature type="transmembrane region" description="Helical" evidence="9">
    <location>
        <begin position="123"/>
        <end position="142"/>
    </location>
</feature>
<dbReference type="Pfam" id="PF07690">
    <property type="entry name" value="MFS_1"/>
    <property type="match status" value="1"/>
</dbReference>
<gene>
    <name evidence="11" type="ORF">BCR35DRAFT_150094</name>
</gene>
<dbReference type="Proteomes" id="UP000193467">
    <property type="component" value="Unassembled WGS sequence"/>
</dbReference>
<feature type="transmembrane region" description="Helical" evidence="9">
    <location>
        <begin position="394"/>
        <end position="415"/>
    </location>
</feature>
<reference evidence="11 12" key="1">
    <citation type="submission" date="2016-07" db="EMBL/GenBank/DDBJ databases">
        <title>Pervasive Adenine N6-methylation of Active Genes in Fungi.</title>
        <authorList>
            <consortium name="DOE Joint Genome Institute"/>
            <person name="Mondo S.J."/>
            <person name="Dannebaum R.O."/>
            <person name="Kuo R.C."/>
            <person name="Labutti K."/>
            <person name="Haridas S."/>
            <person name="Kuo A."/>
            <person name="Salamov A."/>
            <person name="Ahrendt S.R."/>
            <person name="Lipzen A."/>
            <person name="Sullivan W."/>
            <person name="Andreopoulos W.B."/>
            <person name="Clum A."/>
            <person name="Lindquist E."/>
            <person name="Daum C."/>
            <person name="Ramamoorthy G.K."/>
            <person name="Gryganskyi A."/>
            <person name="Culley D."/>
            <person name="Magnuson J.K."/>
            <person name="James T.Y."/>
            <person name="O'Malley M.A."/>
            <person name="Stajich J.E."/>
            <person name="Spatafora J.W."/>
            <person name="Visel A."/>
            <person name="Grigoriev I.V."/>
        </authorList>
    </citation>
    <scope>NUCLEOTIDE SEQUENCE [LARGE SCALE GENOMIC DNA]</scope>
    <source>
        <strain evidence="11 12">62-1032</strain>
    </source>
</reference>
<keyword evidence="12" id="KW-1185">Reference proteome</keyword>